<name>X1U8C5_9ZZZZ</name>
<proteinExistence type="predicted"/>
<sequence length="93" mass="10114">MKKIILMLLLLTIFLGCKQTEPLDSTFEYAEGSCSAANECVYAGEGCGGGHGVCTNNPERYQDIITTCDVVLNHPINNGYDCTCIEGKCSWVK</sequence>
<gene>
    <name evidence="1" type="ORF">S12H4_37844</name>
</gene>
<protein>
    <recommendedName>
        <fullName evidence="2">Lipoprotein</fullName>
    </recommendedName>
</protein>
<reference evidence="1" key="1">
    <citation type="journal article" date="2014" name="Front. Microbiol.">
        <title>High frequency of phylogenetically diverse reductive dehalogenase-homologous genes in deep subseafloor sedimentary metagenomes.</title>
        <authorList>
            <person name="Kawai M."/>
            <person name="Futagami T."/>
            <person name="Toyoda A."/>
            <person name="Takaki Y."/>
            <person name="Nishi S."/>
            <person name="Hori S."/>
            <person name="Arai W."/>
            <person name="Tsubouchi T."/>
            <person name="Morono Y."/>
            <person name="Uchiyama I."/>
            <person name="Ito T."/>
            <person name="Fujiyama A."/>
            <person name="Inagaki F."/>
            <person name="Takami H."/>
        </authorList>
    </citation>
    <scope>NUCLEOTIDE SEQUENCE</scope>
    <source>
        <strain evidence="1">Expedition CK06-06</strain>
    </source>
</reference>
<comment type="caution">
    <text evidence="1">The sequence shown here is derived from an EMBL/GenBank/DDBJ whole genome shotgun (WGS) entry which is preliminary data.</text>
</comment>
<accession>X1U8C5</accession>
<evidence type="ECO:0000313" key="1">
    <source>
        <dbReference type="EMBL" id="GAI88549.1"/>
    </source>
</evidence>
<dbReference type="AlphaFoldDB" id="X1U8C5"/>
<dbReference type="EMBL" id="BARW01022727">
    <property type="protein sequence ID" value="GAI88549.1"/>
    <property type="molecule type" value="Genomic_DNA"/>
</dbReference>
<evidence type="ECO:0008006" key="2">
    <source>
        <dbReference type="Google" id="ProtNLM"/>
    </source>
</evidence>
<dbReference type="PROSITE" id="PS51257">
    <property type="entry name" value="PROKAR_LIPOPROTEIN"/>
    <property type="match status" value="1"/>
</dbReference>
<organism evidence="1">
    <name type="scientific">marine sediment metagenome</name>
    <dbReference type="NCBI Taxonomy" id="412755"/>
    <lineage>
        <taxon>unclassified sequences</taxon>
        <taxon>metagenomes</taxon>
        <taxon>ecological metagenomes</taxon>
    </lineage>
</organism>